<organism evidence="4 5">
    <name type="scientific">Prosthecobacter fluviatilis</name>
    <dbReference type="NCBI Taxonomy" id="445931"/>
    <lineage>
        <taxon>Bacteria</taxon>
        <taxon>Pseudomonadati</taxon>
        <taxon>Verrucomicrobiota</taxon>
        <taxon>Verrucomicrobiia</taxon>
        <taxon>Verrucomicrobiales</taxon>
        <taxon>Verrucomicrobiaceae</taxon>
        <taxon>Prosthecobacter</taxon>
    </lineage>
</organism>
<feature type="signal peptide" evidence="1">
    <location>
        <begin position="1"/>
        <end position="19"/>
    </location>
</feature>
<keyword evidence="1" id="KW-0732">Signal</keyword>
<evidence type="ECO:0000259" key="3">
    <source>
        <dbReference type="Pfam" id="PF13360"/>
    </source>
</evidence>
<feature type="chain" id="PRO_5047304060" evidence="1">
    <location>
        <begin position="20"/>
        <end position="471"/>
    </location>
</feature>
<evidence type="ECO:0000256" key="1">
    <source>
        <dbReference type="SAM" id="SignalP"/>
    </source>
</evidence>
<dbReference type="RefSeq" id="WP_377164782.1">
    <property type="nucleotide sequence ID" value="NZ_JBHSMQ010000002.1"/>
</dbReference>
<dbReference type="InterPro" id="IPR018391">
    <property type="entry name" value="PQQ_b-propeller_rpt"/>
</dbReference>
<reference evidence="5" key="1">
    <citation type="journal article" date="2019" name="Int. J. Syst. Evol. Microbiol.">
        <title>The Global Catalogue of Microorganisms (GCM) 10K type strain sequencing project: providing services to taxonomists for standard genome sequencing and annotation.</title>
        <authorList>
            <consortium name="The Broad Institute Genomics Platform"/>
            <consortium name="The Broad Institute Genome Sequencing Center for Infectious Disease"/>
            <person name="Wu L."/>
            <person name="Ma J."/>
        </authorList>
    </citation>
    <scope>NUCLEOTIDE SEQUENCE [LARGE SCALE GENOMIC DNA]</scope>
    <source>
        <strain evidence="5">CGMCC 4.1469</strain>
    </source>
</reference>
<keyword evidence="5" id="KW-1185">Reference proteome</keyword>
<dbReference type="EMBL" id="JBHSMQ010000002">
    <property type="protein sequence ID" value="MFC5454570.1"/>
    <property type="molecule type" value="Genomic_DNA"/>
</dbReference>
<accession>A0ABW0KMV6</accession>
<feature type="domain" description="SLA1 homology" evidence="2">
    <location>
        <begin position="18"/>
        <end position="70"/>
    </location>
</feature>
<dbReference type="SUPFAM" id="SSF50998">
    <property type="entry name" value="Quinoprotein alcohol dehydrogenase-like"/>
    <property type="match status" value="1"/>
</dbReference>
<comment type="caution">
    <text evidence="4">The sequence shown here is derived from an EMBL/GenBank/DDBJ whole genome shotgun (WGS) entry which is preliminary data.</text>
</comment>
<evidence type="ECO:0000259" key="2">
    <source>
        <dbReference type="Pfam" id="PF03983"/>
    </source>
</evidence>
<feature type="domain" description="Pyrrolo-quinoline quinone repeat" evidence="3">
    <location>
        <begin position="174"/>
        <end position="388"/>
    </location>
</feature>
<evidence type="ECO:0000313" key="5">
    <source>
        <dbReference type="Proteomes" id="UP001596052"/>
    </source>
</evidence>
<dbReference type="Gene3D" id="2.130.10.10">
    <property type="entry name" value="YVTN repeat-like/Quinoprotein amine dehydrogenase"/>
    <property type="match status" value="1"/>
</dbReference>
<dbReference type="Gene3D" id="2.30.30.700">
    <property type="entry name" value="SLA1 homology domain 1"/>
    <property type="match status" value="1"/>
</dbReference>
<dbReference type="SMART" id="SM00564">
    <property type="entry name" value="PQQ"/>
    <property type="match status" value="4"/>
</dbReference>
<dbReference type="Pfam" id="PF13360">
    <property type="entry name" value="PQQ_2"/>
    <property type="match status" value="1"/>
</dbReference>
<dbReference type="InterPro" id="IPR015943">
    <property type="entry name" value="WD40/YVTN_repeat-like_dom_sf"/>
</dbReference>
<dbReference type="PANTHER" id="PTHR34512:SF30">
    <property type="entry name" value="OUTER MEMBRANE PROTEIN ASSEMBLY FACTOR BAMB"/>
    <property type="match status" value="1"/>
</dbReference>
<evidence type="ECO:0000313" key="4">
    <source>
        <dbReference type="EMBL" id="MFC5454570.1"/>
    </source>
</evidence>
<gene>
    <name evidence="4" type="ORF">ACFQDI_06900</name>
</gene>
<sequence>MKITTTVLLSLCLTLGASAEIRTWKDASGVHEIKAELVRVAGGKVTLKRDNGALLTLDVSALSKADQAFLGAGASAGGSSAAPGDWPQWRGPGRDDISKETGLLKKWPSEGPKRLWVNEEAGLGYSGFAVVGGKLYTMGLYDAEEKLICIDTATGKKLWETPVGPILKNGWGDGPRATPTVANGMVYATSGTGEIICANAATGKEVWKKSLTKDLGGKIQGWGYTESPLVDGDLVIVTPGGAQGAVAALEAKTGKVAWQTSDVTENAQYSSVIPITQGGEREYVQLLMNSILGVSKAGKVLWKTEFPGKTAVIPTPIFSEGQVYVAAGYGVGCKSVKIDGGTVTELYSNTNMVNHHGGVILIDGLLYGHSDKGGWTCQDFKTGEVVWQDKGIGKGAVTSADGMLYCLAENDGTVALVEASKKGWQQVSSFKLQATSSQRNPKGKIWTHPVISNGKLYLRDQEFISCYDVKG</sequence>
<name>A0ABW0KMV6_9BACT</name>
<dbReference type="PANTHER" id="PTHR34512">
    <property type="entry name" value="CELL SURFACE PROTEIN"/>
    <property type="match status" value="1"/>
</dbReference>
<protein>
    <submittedName>
        <fullName evidence="4">PQQ-binding-like beta-propeller repeat protein</fullName>
    </submittedName>
</protein>
<dbReference type="InterPro" id="IPR007131">
    <property type="entry name" value="SHD1"/>
</dbReference>
<dbReference type="Pfam" id="PF03983">
    <property type="entry name" value="SHD1"/>
    <property type="match status" value="1"/>
</dbReference>
<proteinExistence type="predicted"/>
<dbReference type="InterPro" id="IPR002372">
    <property type="entry name" value="PQQ_rpt_dom"/>
</dbReference>
<dbReference type="Proteomes" id="UP001596052">
    <property type="component" value="Unassembled WGS sequence"/>
</dbReference>
<dbReference type="InterPro" id="IPR011047">
    <property type="entry name" value="Quinoprotein_ADH-like_sf"/>
</dbReference>